<evidence type="ECO:0000313" key="10">
    <source>
        <dbReference type="Proteomes" id="UP000199017"/>
    </source>
</evidence>
<dbReference type="PROSITE" id="PS51194">
    <property type="entry name" value="HELICASE_CTER"/>
    <property type="match status" value="1"/>
</dbReference>
<dbReference type="EMBL" id="FNDU01000001">
    <property type="protein sequence ID" value="SDH39319.1"/>
    <property type="molecule type" value="Genomic_DNA"/>
</dbReference>
<dbReference type="OrthoDB" id="9763310at2"/>
<dbReference type="CDD" id="cd17920">
    <property type="entry name" value="DEXHc_RecQ"/>
    <property type="match status" value="1"/>
</dbReference>
<dbReference type="InterPro" id="IPR027417">
    <property type="entry name" value="P-loop_NTPase"/>
</dbReference>
<keyword evidence="4" id="KW-0067">ATP-binding</keyword>
<dbReference type="Proteomes" id="UP000199017">
    <property type="component" value="Unassembled WGS sequence"/>
</dbReference>
<dbReference type="SUPFAM" id="SSF52540">
    <property type="entry name" value="P-loop containing nucleoside triphosphate hydrolases"/>
    <property type="match status" value="1"/>
</dbReference>
<keyword evidence="1" id="KW-0547">Nucleotide-binding</keyword>
<organism evidence="9 10">
    <name type="scientific">Alteribacillus bidgolensis</name>
    <dbReference type="NCBI Taxonomy" id="930129"/>
    <lineage>
        <taxon>Bacteria</taxon>
        <taxon>Bacillati</taxon>
        <taxon>Bacillota</taxon>
        <taxon>Bacilli</taxon>
        <taxon>Bacillales</taxon>
        <taxon>Bacillaceae</taxon>
        <taxon>Alteribacillus</taxon>
    </lineage>
</organism>
<dbReference type="SMART" id="SM00487">
    <property type="entry name" value="DEXDc"/>
    <property type="match status" value="1"/>
</dbReference>
<gene>
    <name evidence="9" type="ORF">SAMN05216352_101162</name>
</gene>
<evidence type="ECO:0000256" key="1">
    <source>
        <dbReference type="ARBA" id="ARBA00022741"/>
    </source>
</evidence>
<evidence type="ECO:0000256" key="6">
    <source>
        <dbReference type="ARBA" id="ARBA00044550"/>
    </source>
</evidence>
<evidence type="ECO:0000259" key="8">
    <source>
        <dbReference type="PROSITE" id="PS51194"/>
    </source>
</evidence>
<dbReference type="Pfam" id="PF16124">
    <property type="entry name" value="RecQ_Zn_bind"/>
    <property type="match status" value="1"/>
</dbReference>
<keyword evidence="2" id="KW-0378">Hydrolase</keyword>
<keyword evidence="10" id="KW-1185">Reference proteome</keyword>
<protein>
    <recommendedName>
        <fullName evidence="5">ATP-dependent DNA helicase RecQ</fullName>
    </recommendedName>
    <alternativeName>
        <fullName evidence="6">DNA 3'-5' helicase RecQ</fullName>
    </alternativeName>
</protein>
<dbReference type="InterPro" id="IPR001650">
    <property type="entry name" value="Helicase_C-like"/>
</dbReference>
<evidence type="ECO:0000256" key="2">
    <source>
        <dbReference type="ARBA" id="ARBA00022801"/>
    </source>
</evidence>
<dbReference type="InterPro" id="IPR011545">
    <property type="entry name" value="DEAD/DEAH_box_helicase_dom"/>
</dbReference>
<feature type="domain" description="Helicase C-terminal" evidence="8">
    <location>
        <begin position="219"/>
        <end position="366"/>
    </location>
</feature>
<dbReference type="GO" id="GO:0005524">
    <property type="term" value="F:ATP binding"/>
    <property type="evidence" value="ECO:0007669"/>
    <property type="project" value="UniProtKB-KW"/>
</dbReference>
<dbReference type="Pfam" id="PF00270">
    <property type="entry name" value="DEAD"/>
    <property type="match status" value="1"/>
</dbReference>
<evidence type="ECO:0000256" key="5">
    <source>
        <dbReference type="ARBA" id="ARBA00044535"/>
    </source>
</evidence>
<dbReference type="InterPro" id="IPR004589">
    <property type="entry name" value="DNA_helicase_ATP-dep_RecQ"/>
</dbReference>
<evidence type="ECO:0000256" key="3">
    <source>
        <dbReference type="ARBA" id="ARBA00022806"/>
    </source>
</evidence>
<dbReference type="AlphaFoldDB" id="A0A1G8C1X0"/>
<feature type="domain" description="Helicase ATP-binding" evidence="7">
    <location>
        <begin position="25"/>
        <end position="192"/>
    </location>
</feature>
<dbReference type="GO" id="GO:0006310">
    <property type="term" value="P:DNA recombination"/>
    <property type="evidence" value="ECO:0007669"/>
    <property type="project" value="InterPro"/>
</dbReference>
<dbReference type="GO" id="GO:0009378">
    <property type="term" value="F:four-way junction helicase activity"/>
    <property type="evidence" value="ECO:0007669"/>
    <property type="project" value="TreeGrafter"/>
</dbReference>
<proteinExistence type="predicted"/>
<evidence type="ECO:0000259" key="7">
    <source>
        <dbReference type="PROSITE" id="PS51192"/>
    </source>
</evidence>
<accession>A0A1G8C1X0</accession>
<dbReference type="Gene3D" id="3.40.50.300">
    <property type="entry name" value="P-loop containing nucleotide triphosphate hydrolases"/>
    <property type="match status" value="2"/>
</dbReference>
<name>A0A1G8C1X0_9BACI</name>
<dbReference type="NCBIfam" id="TIGR00614">
    <property type="entry name" value="recQ_fam"/>
    <property type="match status" value="1"/>
</dbReference>
<dbReference type="InterPro" id="IPR032284">
    <property type="entry name" value="RecQ_Zn-bd"/>
</dbReference>
<dbReference type="STRING" id="930129.SAMN05216352_101162"/>
<dbReference type="PANTHER" id="PTHR13710:SF84">
    <property type="entry name" value="ATP-DEPENDENT DNA HELICASE RECS-RELATED"/>
    <property type="match status" value="1"/>
</dbReference>
<dbReference type="PANTHER" id="PTHR13710">
    <property type="entry name" value="DNA HELICASE RECQ FAMILY MEMBER"/>
    <property type="match status" value="1"/>
</dbReference>
<sequence length="494" mass="57550">MKMLEHYLYKYFSYTTFKEKQQEIIEEVMTKRNVFAMLATGSGKSLCYQLPALINEGLTIVISPLLALMENQVQELKQKGIKRTAAYNSFLSFKEKKYILSNLSSYKILYISPESIQQHDVLYQLAKQNISLFAVDEAHCISQWGHEFRTDYLKLSNIRDVLGAPPCLALTASAAPEVQNDILQQLQLKDPVIFCDSIDRRNISIEVVPASNEEEKKKVLIDFLNVLPMPGMVYVSSRKKAEKLSIMIKEETALTAFSYHGGMTQEDRNLIQQQFLEGETNVICCTNAFGMGINKPDIRFVLHYNYPKDLESYIQEIGRAGRDGFPSTAILLRSNEDKIFPRRLIENEFPAENQINEASIEIEKNAQQKCSEQFLMERCGFEETHARFFTHYWNEWHNHSHKLNEVKEYILKIIDKRKGWKFTKLKQMEEWIWNDDTCRRKRLLEYFGEKQLTKPEQCCGICGADPLKKERHIKKPSKNMTWKDRLASLFHQCS</sequence>
<dbReference type="PROSITE" id="PS51192">
    <property type="entry name" value="HELICASE_ATP_BIND_1"/>
    <property type="match status" value="1"/>
</dbReference>
<evidence type="ECO:0000313" key="9">
    <source>
        <dbReference type="EMBL" id="SDH39319.1"/>
    </source>
</evidence>
<dbReference type="GO" id="GO:0030894">
    <property type="term" value="C:replisome"/>
    <property type="evidence" value="ECO:0007669"/>
    <property type="project" value="TreeGrafter"/>
</dbReference>
<dbReference type="GO" id="GO:0043138">
    <property type="term" value="F:3'-5' DNA helicase activity"/>
    <property type="evidence" value="ECO:0007669"/>
    <property type="project" value="TreeGrafter"/>
</dbReference>
<reference evidence="9 10" key="1">
    <citation type="submission" date="2016-10" db="EMBL/GenBank/DDBJ databases">
        <authorList>
            <person name="de Groot N.N."/>
        </authorList>
    </citation>
    <scope>NUCLEOTIDE SEQUENCE [LARGE SCALE GENOMIC DNA]</scope>
    <source>
        <strain evidence="10">P4B,CCM 7963,CECT 7998,DSM 25260,IBRC-M 10614,KCTC 13821</strain>
    </source>
</reference>
<dbReference type="GO" id="GO:0006281">
    <property type="term" value="P:DNA repair"/>
    <property type="evidence" value="ECO:0007669"/>
    <property type="project" value="TreeGrafter"/>
</dbReference>
<dbReference type="RefSeq" id="WP_091579561.1">
    <property type="nucleotide sequence ID" value="NZ_FNDU01000001.1"/>
</dbReference>
<evidence type="ECO:0000256" key="4">
    <source>
        <dbReference type="ARBA" id="ARBA00022840"/>
    </source>
</evidence>
<dbReference type="Pfam" id="PF00271">
    <property type="entry name" value="Helicase_C"/>
    <property type="match status" value="1"/>
</dbReference>
<dbReference type="SMART" id="SM00490">
    <property type="entry name" value="HELICc"/>
    <property type="match status" value="1"/>
</dbReference>
<dbReference type="GO" id="GO:0043590">
    <property type="term" value="C:bacterial nucleoid"/>
    <property type="evidence" value="ECO:0007669"/>
    <property type="project" value="TreeGrafter"/>
</dbReference>
<keyword evidence="3 9" id="KW-0347">Helicase</keyword>
<dbReference type="InterPro" id="IPR014001">
    <property type="entry name" value="Helicase_ATP-bd"/>
</dbReference>
<dbReference type="GO" id="GO:0016787">
    <property type="term" value="F:hydrolase activity"/>
    <property type="evidence" value="ECO:0007669"/>
    <property type="project" value="UniProtKB-KW"/>
</dbReference>
<dbReference type="GO" id="GO:0003676">
    <property type="term" value="F:nucleic acid binding"/>
    <property type="evidence" value="ECO:0007669"/>
    <property type="project" value="InterPro"/>
</dbReference>
<dbReference type="GO" id="GO:0005737">
    <property type="term" value="C:cytoplasm"/>
    <property type="evidence" value="ECO:0007669"/>
    <property type="project" value="TreeGrafter"/>
</dbReference>
<dbReference type="FunFam" id="3.40.50.300:FF:001389">
    <property type="entry name" value="ATP-dependent DNA helicase RecQ"/>
    <property type="match status" value="1"/>
</dbReference>